<feature type="region of interest" description="Disordered" evidence="1">
    <location>
        <begin position="1"/>
        <end position="32"/>
    </location>
</feature>
<sequence length="59" mass="6879">MKLNIMADDGDDEDKEDKEEREEDKNDDRSYRGLAYIVEDNEARFQSDLSSFDDVSNIS</sequence>
<accession>A0ABP9XXA5</accession>
<keyword evidence="3" id="KW-1185">Reference proteome</keyword>
<reference evidence="2 3" key="1">
    <citation type="submission" date="2024-04" db="EMBL/GenBank/DDBJ databases">
        <title>genome sequences of Mucor flavus KT1a and Helicostylum pulchrum KT1b strains isolation_sourced from the surface of a dry-aged beef.</title>
        <authorList>
            <person name="Toyotome T."/>
            <person name="Hosono M."/>
            <person name="Torimaru M."/>
            <person name="Fukuda K."/>
            <person name="Mikami N."/>
        </authorList>
    </citation>
    <scope>NUCLEOTIDE SEQUENCE [LARGE SCALE GENOMIC DNA]</scope>
    <source>
        <strain evidence="2 3">KT1b</strain>
    </source>
</reference>
<gene>
    <name evidence="2" type="ORF">HPULCUR_004087</name>
</gene>
<evidence type="ECO:0000256" key="1">
    <source>
        <dbReference type="SAM" id="MobiDB-lite"/>
    </source>
</evidence>
<organism evidence="2 3">
    <name type="scientific">Helicostylum pulchrum</name>
    <dbReference type="NCBI Taxonomy" id="562976"/>
    <lineage>
        <taxon>Eukaryota</taxon>
        <taxon>Fungi</taxon>
        <taxon>Fungi incertae sedis</taxon>
        <taxon>Mucoromycota</taxon>
        <taxon>Mucoromycotina</taxon>
        <taxon>Mucoromycetes</taxon>
        <taxon>Mucorales</taxon>
        <taxon>Mucorineae</taxon>
        <taxon>Mucoraceae</taxon>
        <taxon>Helicostylum</taxon>
    </lineage>
</organism>
<protein>
    <submittedName>
        <fullName evidence="2">Uncharacterized protein</fullName>
    </submittedName>
</protein>
<feature type="compositionally biased region" description="Acidic residues" evidence="1">
    <location>
        <begin position="8"/>
        <end position="22"/>
    </location>
</feature>
<name>A0ABP9XXA5_9FUNG</name>
<dbReference type="EMBL" id="BAABUJ010000010">
    <property type="protein sequence ID" value="GAA5798682.1"/>
    <property type="molecule type" value="Genomic_DNA"/>
</dbReference>
<evidence type="ECO:0000313" key="2">
    <source>
        <dbReference type="EMBL" id="GAA5798682.1"/>
    </source>
</evidence>
<comment type="caution">
    <text evidence="2">The sequence shown here is derived from an EMBL/GenBank/DDBJ whole genome shotgun (WGS) entry which is preliminary data.</text>
</comment>
<evidence type="ECO:0000313" key="3">
    <source>
        <dbReference type="Proteomes" id="UP001476247"/>
    </source>
</evidence>
<dbReference type="Proteomes" id="UP001476247">
    <property type="component" value="Unassembled WGS sequence"/>
</dbReference>
<proteinExistence type="predicted"/>